<dbReference type="GO" id="GO:0000981">
    <property type="term" value="F:DNA-binding transcription factor activity, RNA polymerase II-specific"/>
    <property type="evidence" value="ECO:0007669"/>
    <property type="project" value="TreeGrafter"/>
</dbReference>
<evidence type="ECO:0000313" key="4">
    <source>
        <dbReference type="EMBL" id="KAF4091713.1"/>
    </source>
</evidence>
<dbReference type="Gene3D" id="1.20.5.4090">
    <property type="match status" value="5"/>
</dbReference>
<keyword evidence="2 3" id="KW-0175">Coiled coil</keyword>
<evidence type="ECO:0000313" key="5">
    <source>
        <dbReference type="Proteomes" id="UP000593565"/>
    </source>
</evidence>
<keyword evidence="5" id="KW-1185">Reference proteome</keyword>
<name>A0A7J6B9G6_AMEME</name>
<feature type="coiled-coil region" evidence="3">
    <location>
        <begin position="387"/>
        <end position="463"/>
    </location>
</feature>
<feature type="coiled-coil region" evidence="3">
    <location>
        <begin position="169"/>
        <end position="196"/>
    </location>
</feature>
<dbReference type="PANTHER" id="PTHR19212">
    <property type="entry name" value="LEUCINE RICH REPEAT IN FLII INTERACTING PROTEIN"/>
    <property type="match status" value="1"/>
</dbReference>
<evidence type="ECO:0000256" key="2">
    <source>
        <dbReference type="ARBA" id="ARBA00023054"/>
    </source>
</evidence>
<organism evidence="4 5">
    <name type="scientific">Ameiurus melas</name>
    <name type="common">Black bullhead</name>
    <name type="synonym">Silurus melas</name>
    <dbReference type="NCBI Taxonomy" id="219545"/>
    <lineage>
        <taxon>Eukaryota</taxon>
        <taxon>Metazoa</taxon>
        <taxon>Chordata</taxon>
        <taxon>Craniata</taxon>
        <taxon>Vertebrata</taxon>
        <taxon>Euteleostomi</taxon>
        <taxon>Actinopterygii</taxon>
        <taxon>Neopterygii</taxon>
        <taxon>Teleostei</taxon>
        <taxon>Ostariophysi</taxon>
        <taxon>Siluriformes</taxon>
        <taxon>Ictaluridae</taxon>
        <taxon>Ameiurus</taxon>
    </lineage>
</organism>
<dbReference type="PANTHER" id="PTHR19212:SF5">
    <property type="entry name" value="LEUCINE-RICH REPEAT FLIGHTLESS-INTERACTING PROTEIN 1"/>
    <property type="match status" value="1"/>
</dbReference>
<accession>A0A7J6B9G6</accession>
<comment type="similarity">
    <text evidence="1">Belongs to the LRRFIP family.</text>
</comment>
<proteinExistence type="inferred from homology"/>
<dbReference type="Proteomes" id="UP000593565">
    <property type="component" value="Unassembled WGS sequence"/>
</dbReference>
<evidence type="ECO:0000256" key="3">
    <source>
        <dbReference type="SAM" id="Coils"/>
    </source>
</evidence>
<reference evidence="4 5" key="1">
    <citation type="submission" date="2020-02" db="EMBL/GenBank/DDBJ databases">
        <title>A chromosome-scale genome assembly of the black bullhead catfish (Ameiurus melas).</title>
        <authorList>
            <person name="Wen M."/>
            <person name="Zham M."/>
            <person name="Cabau C."/>
            <person name="Klopp C."/>
            <person name="Donnadieu C."/>
            <person name="Roques C."/>
            <person name="Bouchez O."/>
            <person name="Lampietro C."/>
            <person name="Jouanno E."/>
            <person name="Herpin A."/>
            <person name="Louis A."/>
            <person name="Berthelot C."/>
            <person name="Parey E."/>
            <person name="Roest-Crollius H."/>
            <person name="Braasch I."/>
            <person name="Postlethwait J."/>
            <person name="Robinson-Rechavi M."/>
            <person name="Echchiki A."/>
            <person name="Begum T."/>
            <person name="Montfort J."/>
            <person name="Schartl M."/>
            <person name="Bobe J."/>
            <person name="Guiguen Y."/>
        </authorList>
    </citation>
    <scope>NUCLEOTIDE SEQUENCE [LARGE SCALE GENOMIC DNA]</scope>
    <source>
        <strain evidence="4">M_S1</strain>
        <tissue evidence="4">Blood</tissue>
    </source>
</reference>
<dbReference type="Pfam" id="PF09738">
    <property type="entry name" value="LRRFIP"/>
    <property type="match status" value="1"/>
</dbReference>
<dbReference type="AlphaFoldDB" id="A0A7J6B9G6"/>
<feature type="coiled-coil region" evidence="3">
    <location>
        <begin position="326"/>
        <end position="360"/>
    </location>
</feature>
<protein>
    <submittedName>
        <fullName evidence="4">Uncharacterized protein</fullName>
    </submittedName>
</protein>
<feature type="coiled-coil region" evidence="3">
    <location>
        <begin position="488"/>
        <end position="522"/>
    </location>
</feature>
<dbReference type="InterPro" id="IPR019139">
    <property type="entry name" value="LRRFIP1/2"/>
</dbReference>
<dbReference type="GO" id="GO:0000978">
    <property type="term" value="F:RNA polymerase II cis-regulatory region sequence-specific DNA binding"/>
    <property type="evidence" value="ECO:0007669"/>
    <property type="project" value="TreeGrafter"/>
</dbReference>
<comment type="caution">
    <text evidence="4">The sequence shown here is derived from an EMBL/GenBank/DDBJ whole genome shotgun (WGS) entry which is preliminary data.</text>
</comment>
<dbReference type="EMBL" id="JAAGNN010000003">
    <property type="protein sequence ID" value="KAF4091713.1"/>
    <property type="molecule type" value="Genomic_DNA"/>
</dbReference>
<feature type="coiled-coil region" evidence="3">
    <location>
        <begin position="242"/>
        <end position="276"/>
    </location>
</feature>
<gene>
    <name evidence="4" type="ORF">AMELA_G00039980</name>
</gene>
<evidence type="ECO:0000256" key="1">
    <source>
        <dbReference type="ARBA" id="ARBA00008275"/>
    </source>
</evidence>
<sequence length="561" mass="64573">MKDLFNLCGARVEHFPLRPLLCATGVAAIIYYYVNMSGDGEKKTTLAEDPVQDQAVEPALVQATKDLATDLAMEVRQDQAMEPALVHHKEAPQDQTMEPALVQHKEAPQDQAMERPWSPEQACAYACCSAPEEFRHVYRLSGASLDSLDCASLSSSSYLTASSEISDSLSATEEKNQKLEASNAQLEDRVKELKGLLCKAHRKCEARTMSEQKREAHSVLLVEYDQMKEMLTHKDELPKLLLSDAEQKHKKALESIPQLEEEKSELRHEVIKLRASVQELGELLYQAYSEYDELINEFERERQSHSVLQSQYNEMKENEQFLKVSLPDAEQKHQKSLESITQLEEKKSELMHQLNAVHASVQEPGELPYQTQREYAELMKCMTMESITQLEEEKSELRHEVIKLRASLQEQGELLDQAYSEYDELINEYEREREAHSVVLLECEQMKMTLKQNEEMLIEFERERQSHSVLQSQYNEMKENEQFLKVSLPDAEQKHQKSLESITQLEEKKSELMHQLNAVHASVQEPGELPYQTQREYAELMKAITAAGLQLPARRETKIFN</sequence>